<keyword evidence="1" id="KW-0677">Repeat</keyword>
<evidence type="ECO:0000256" key="3">
    <source>
        <dbReference type="SAM" id="MobiDB-lite"/>
    </source>
</evidence>
<dbReference type="InterPro" id="IPR011990">
    <property type="entry name" value="TPR-like_helical_dom_sf"/>
</dbReference>
<accession>A0A1I7ZSA7</accession>
<dbReference type="Pfam" id="PF12569">
    <property type="entry name" value="NatA_aux_su"/>
    <property type="match status" value="1"/>
</dbReference>
<evidence type="ECO:0000313" key="5">
    <source>
        <dbReference type="WBParaSite" id="L893_g29296.t1"/>
    </source>
</evidence>
<name>A0A1I7ZSA7_9BILA</name>
<dbReference type="InterPro" id="IPR021183">
    <property type="entry name" value="NatA_aux_su"/>
</dbReference>
<dbReference type="PANTHER" id="PTHR22767">
    <property type="entry name" value="N-TERMINAL ACETYLTRANSFERASE-RELATED"/>
    <property type="match status" value="1"/>
</dbReference>
<dbReference type="Gene3D" id="1.25.40.1010">
    <property type="match status" value="1"/>
</dbReference>
<feature type="compositionally biased region" description="Basic and acidic residues" evidence="3">
    <location>
        <begin position="619"/>
        <end position="634"/>
    </location>
</feature>
<dbReference type="PIRSF" id="PIRSF000422">
    <property type="entry name" value="N-terminal-AcTrfase-A_aux_su"/>
    <property type="match status" value="1"/>
</dbReference>
<dbReference type="SUPFAM" id="SSF48452">
    <property type="entry name" value="TPR-like"/>
    <property type="match status" value="2"/>
</dbReference>
<dbReference type="FunFam" id="1.25.40.1040:FF:000003">
    <property type="entry name" value="N-terminal acetyltransferase A, auxiliary subunit"/>
    <property type="match status" value="1"/>
</dbReference>
<dbReference type="SMART" id="SM00028">
    <property type="entry name" value="TPR"/>
    <property type="match status" value="6"/>
</dbReference>
<dbReference type="Proteomes" id="UP000095287">
    <property type="component" value="Unplaced"/>
</dbReference>
<dbReference type="PANTHER" id="PTHR22767:SF2">
    <property type="entry name" value="N(ALPHA)-ACETYLTRANSFERASE 15_16, ISOFORM A"/>
    <property type="match status" value="1"/>
</dbReference>
<feature type="compositionally biased region" description="Basic residues" evidence="3">
    <location>
        <begin position="603"/>
        <end position="613"/>
    </location>
</feature>
<keyword evidence="4" id="KW-1185">Reference proteome</keyword>
<dbReference type="AlphaFoldDB" id="A0A1I7ZSA7"/>
<feature type="region of interest" description="Disordered" evidence="3">
    <location>
        <begin position="603"/>
        <end position="634"/>
    </location>
</feature>
<protein>
    <submittedName>
        <fullName evidence="5">TPR_REGION domain-containing protein</fullName>
    </submittedName>
</protein>
<proteinExistence type="predicted"/>
<dbReference type="Pfam" id="PF13181">
    <property type="entry name" value="TPR_8"/>
    <property type="match status" value="1"/>
</dbReference>
<dbReference type="GO" id="GO:0031415">
    <property type="term" value="C:NatA complex"/>
    <property type="evidence" value="ECO:0007669"/>
    <property type="project" value="TreeGrafter"/>
</dbReference>
<dbReference type="InterPro" id="IPR019734">
    <property type="entry name" value="TPR_rpt"/>
</dbReference>
<reference evidence="5" key="1">
    <citation type="submission" date="2016-11" db="UniProtKB">
        <authorList>
            <consortium name="WormBaseParasite"/>
        </authorList>
    </citation>
    <scope>IDENTIFICATION</scope>
</reference>
<dbReference type="Gene3D" id="1.25.40.1040">
    <property type="match status" value="1"/>
</dbReference>
<dbReference type="WBParaSite" id="L893_g29296.t1">
    <property type="protein sequence ID" value="L893_g29296.t1"/>
    <property type="gene ID" value="L893_g29296"/>
</dbReference>
<keyword evidence="2" id="KW-0802">TPR repeat</keyword>
<evidence type="ECO:0000256" key="1">
    <source>
        <dbReference type="ARBA" id="ARBA00022737"/>
    </source>
</evidence>
<evidence type="ECO:0000313" key="4">
    <source>
        <dbReference type="Proteomes" id="UP000095287"/>
    </source>
</evidence>
<organism evidence="4 5">
    <name type="scientific">Steinernema glaseri</name>
    <dbReference type="NCBI Taxonomy" id="37863"/>
    <lineage>
        <taxon>Eukaryota</taxon>
        <taxon>Metazoa</taxon>
        <taxon>Ecdysozoa</taxon>
        <taxon>Nematoda</taxon>
        <taxon>Chromadorea</taxon>
        <taxon>Rhabditida</taxon>
        <taxon>Tylenchina</taxon>
        <taxon>Panagrolaimomorpha</taxon>
        <taxon>Strongyloidoidea</taxon>
        <taxon>Steinernematidae</taxon>
        <taxon>Steinernema</taxon>
    </lineage>
</organism>
<evidence type="ECO:0000256" key="2">
    <source>
        <dbReference type="ARBA" id="ARBA00022803"/>
    </source>
</evidence>
<sequence>MAVGQLVTSAAQPLPAKEAGLFRKLVKAYESKNYKSGIKISKQILDKHPDHGETLSMKSLILNCQGKVEEARVLVKTALKCDLKSHICWHVYGLIQRAEKKNEEAMKAYKRALAIDVDNTQILRDLSLLQVQMRDYEGYRDSRFRLLKLRSGARMSWISYATSYHLLKNYTMAIQIINTYINNNKPEGAFDYEHSELLMYQNMLYREAGKPEEALTQLQENCSWIVDKLAYHENRAELLFETGKLEEAEKVYWMLVQRNPERELYYKMIEKCRGLDEGNTEERLKIYEEATVKYPRAGVPQRLPLLFVEGEELRKRLVKFIIKGAQKGVPSLSKNLIALYSSPAKVAIIESILLDFVHKLEENGKGYLDGCNLPESPTTVLWIYYFLAQHFDRIGSYTQAMQYIKRAKQHTPTLIELLMAEAKILKHMGDFNEAAKCMIEAQSLDTADRYLNCKCVKYLLRAGQIKEAEDMCGKFTRENTNPSDCLTEMQCMWYEVERARAYNKMGNYGQALVNCHLVNNHFETFYEDQYDFHSYCVRKMTVSSYVKLLRLEDVMRFHHFYVDAMKVAVQVYLRKLDRPSDFITEKLDEINENMTAAEITKAKRKANKDKARKAAAAAEEAKKQQKNQKKNEDAVEGVVMEKLDPEKLLAADPLQEAANLVSFIMRLDQVKDLEAFILGFEVYLRKDKVLLMLQALNRAAKIDPDHPLLHAAKIKFLKYYKEKTFEGHVATMVKFAVEKLFSDSVDPSELNEAYKAAHISSLPHRIAVAQSNVVLNASSSEVNNWLLKSLDDEKLQGVTLTTCSKLYEDIKYGRLGEWTKEETGQFVKRCQQLFKSANIFGAPSI</sequence>